<name>A0A1B2HPG0_9PSEU</name>
<keyword evidence="2" id="KW-0812">Transmembrane</keyword>
<keyword evidence="2" id="KW-0472">Membrane</keyword>
<dbReference type="InterPro" id="IPR050811">
    <property type="entry name" value="Phosphate_ABC_transporter"/>
</dbReference>
<evidence type="ECO:0000256" key="2">
    <source>
        <dbReference type="SAM" id="Phobius"/>
    </source>
</evidence>
<organism evidence="4 5">
    <name type="scientific">Lentzea guizhouensis</name>
    <dbReference type="NCBI Taxonomy" id="1586287"/>
    <lineage>
        <taxon>Bacteria</taxon>
        <taxon>Bacillati</taxon>
        <taxon>Actinomycetota</taxon>
        <taxon>Actinomycetes</taxon>
        <taxon>Pseudonocardiales</taxon>
        <taxon>Pseudonocardiaceae</taxon>
        <taxon>Lentzea</taxon>
    </lineage>
</organism>
<evidence type="ECO:0000313" key="5">
    <source>
        <dbReference type="Proteomes" id="UP000093053"/>
    </source>
</evidence>
<dbReference type="InterPro" id="IPR024370">
    <property type="entry name" value="PBP_domain"/>
</dbReference>
<feature type="transmembrane region" description="Helical" evidence="2">
    <location>
        <begin position="285"/>
        <end position="303"/>
    </location>
</feature>
<dbReference type="Gene3D" id="3.40.190.10">
    <property type="entry name" value="Periplasmic binding protein-like II"/>
    <property type="match status" value="2"/>
</dbReference>
<dbReference type="STRING" id="1586287.BBK82_29870"/>
<dbReference type="OrthoDB" id="9790048at2"/>
<dbReference type="EMBL" id="CP016793">
    <property type="protein sequence ID" value="ANZ39627.1"/>
    <property type="molecule type" value="Genomic_DNA"/>
</dbReference>
<dbReference type="AlphaFoldDB" id="A0A1B2HPG0"/>
<feature type="transmembrane region" description="Helical" evidence="2">
    <location>
        <begin position="110"/>
        <end position="128"/>
    </location>
</feature>
<keyword evidence="2" id="KW-1133">Transmembrane helix</keyword>
<dbReference type="Proteomes" id="UP000093053">
    <property type="component" value="Chromosome"/>
</dbReference>
<dbReference type="SUPFAM" id="SSF53850">
    <property type="entry name" value="Periplasmic binding protein-like II"/>
    <property type="match status" value="1"/>
</dbReference>
<accession>A0A1B2HPG0</accession>
<gene>
    <name evidence="4" type="ORF">BBK82_29870</name>
</gene>
<dbReference type="KEGG" id="led:BBK82_29870"/>
<sequence>MLPEDPAARSRLRKASRELLRKAYPEYDDEQVEREVEAAEKRVELSGDPGAFAAVTPPPGTLIDDAAPVERKAWSRPLRAAVATVVLAGALVLMALFVEQTAGTSVRAQGIWGLVAAAVACAVLVYTTHQHAQQERLLSCRVRIDAPFSVDRGRHVSLDSDGIPITDAGIIVARVKNTGRERIESDDYVTPLSLHFPGRRLVSLDVTESEPQNLATLVADLPDLRAVPGEDRVTLPAVRLKPDASFKVVIVLQGSGGGAKVEGRLRDGRITTQETKRRTGPYTPLWAGLTVIFLTGALTAFLLPPVDRPANLACVRDTLALSGSTAFASTAAKLAGAYETLCPGSVVRLSTRGSLAGLQQLNSAPDERLLALSDVKAPPEFASLRSTDLAVIPFAVVAHKARKISNLTTHQVINIFSGRLTNWKDITGEDHPIHVVARNTDSGTRKTLEARLGVQADLSATSENCREPRQPGDSAVICERTSTADVIAAVATDEYAIGYSDIASALQSSSVQPLAIDNVGVAELTADTADVLRLRYRFWAVERIYRTAGADAAGTLAAAFLEYLRTDEAAEVMRQFRYLPCTDAKVAELCAG</sequence>
<evidence type="ECO:0000313" key="4">
    <source>
        <dbReference type="EMBL" id="ANZ39627.1"/>
    </source>
</evidence>
<evidence type="ECO:0000259" key="3">
    <source>
        <dbReference type="Pfam" id="PF12849"/>
    </source>
</evidence>
<feature type="transmembrane region" description="Helical" evidence="2">
    <location>
        <begin position="80"/>
        <end position="98"/>
    </location>
</feature>
<dbReference type="PANTHER" id="PTHR30570:SF1">
    <property type="entry name" value="PHOSPHATE-BINDING PROTEIN PSTS"/>
    <property type="match status" value="1"/>
</dbReference>
<proteinExistence type="predicted"/>
<keyword evidence="1" id="KW-0732">Signal</keyword>
<dbReference type="Pfam" id="PF12849">
    <property type="entry name" value="PBP_like_2"/>
    <property type="match status" value="1"/>
</dbReference>
<dbReference type="RefSeq" id="WP_065917968.1">
    <property type="nucleotide sequence ID" value="NZ_CP016793.1"/>
</dbReference>
<protein>
    <recommendedName>
        <fullName evidence="3">PBP domain-containing protein</fullName>
    </recommendedName>
</protein>
<feature type="domain" description="PBP" evidence="3">
    <location>
        <begin position="313"/>
        <end position="567"/>
    </location>
</feature>
<evidence type="ECO:0000256" key="1">
    <source>
        <dbReference type="ARBA" id="ARBA00022729"/>
    </source>
</evidence>
<keyword evidence="5" id="KW-1185">Reference proteome</keyword>
<reference evidence="4 5" key="1">
    <citation type="submission" date="2016-07" db="EMBL/GenBank/DDBJ databases">
        <title>Complete genome sequence of the Lentzea guizhouensis DHS C013.</title>
        <authorList>
            <person name="Cao C."/>
        </authorList>
    </citation>
    <scope>NUCLEOTIDE SEQUENCE [LARGE SCALE GENOMIC DNA]</scope>
    <source>
        <strain evidence="4 5">DHS C013</strain>
    </source>
</reference>
<dbReference type="PANTHER" id="PTHR30570">
    <property type="entry name" value="PERIPLASMIC PHOSPHATE BINDING COMPONENT OF PHOSPHATE ABC TRANSPORTER"/>
    <property type="match status" value="1"/>
</dbReference>